<dbReference type="GeneID" id="40315666"/>
<proteinExistence type="predicted"/>
<accession>A0A3R7NYF7</accession>
<organism evidence="1 2">
    <name type="scientific">Trypanosoma conorhini</name>
    <dbReference type="NCBI Taxonomy" id="83891"/>
    <lineage>
        <taxon>Eukaryota</taxon>
        <taxon>Discoba</taxon>
        <taxon>Euglenozoa</taxon>
        <taxon>Kinetoplastea</taxon>
        <taxon>Metakinetoplastina</taxon>
        <taxon>Trypanosomatida</taxon>
        <taxon>Trypanosomatidae</taxon>
        <taxon>Trypanosoma</taxon>
    </lineage>
</organism>
<reference evidence="1 2" key="1">
    <citation type="journal article" date="2018" name="BMC Genomics">
        <title>Genomic comparison of Trypanosoma conorhini and Trypanosoma rangeli to Trypanosoma cruzi strains of high and low virulence.</title>
        <authorList>
            <person name="Bradwell K.R."/>
            <person name="Koparde V.N."/>
            <person name="Matveyev A.V."/>
            <person name="Serrano M.G."/>
            <person name="Alves J.M."/>
            <person name="Parikh H."/>
            <person name="Huang B."/>
            <person name="Lee V."/>
            <person name="Espinosa-Alvarez O."/>
            <person name="Ortiz P.A."/>
            <person name="Costa-Martins A.G."/>
            <person name="Teixeira M.M."/>
            <person name="Buck G.A."/>
        </authorList>
    </citation>
    <scope>NUCLEOTIDE SEQUENCE [LARGE SCALE GENOMIC DNA]</scope>
    <source>
        <strain evidence="1 2">025E</strain>
    </source>
</reference>
<dbReference type="RefSeq" id="XP_029231006.1">
    <property type="nucleotide sequence ID" value="XM_029368990.1"/>
</dbReference>
<dbReference type="EMBL" id="MKKU01000071">
    <property type="protein sequence ID" value="RNF25800.1"/>
    <property type="molecule type" value="Genomic_DNA"/>
</dbReference>
<evidence type="ECO:0000313" key="2">
    <source>
        <dbReference type="Proteomes" id="UP000284403"/>
    </source>
</evidence>
<dbReference type="AlphaFoldDB" id="A0A3R7NYF7"/>
<name>A0A3R7NYF7_9TRYP</name>
<dbReference type="Proteomes" id="UP000284403">
    <property type="component" value="Unassembled WGS sequence"/>
</dbReference>
<keyword evidence="2" id="KW-1185">Reference proteome</keyword>
<gene>
    <name evidence="1" type="ORF">Tco025E_02055</name>
</gene>
<evidence type="ECO:0000313" key="1">
    <source>
        <dbReference type="EMBL" id="RNF25800.1"/>
    </source>
</evidence>
<sequence>MCNVWVFIARANVSSPLSACRAKVVARAPPMPAGGARRGGPVPPPRSLLGAAIARARARGSKRRRAKSYAAEKCLRSFLLECEGSVANFAGARGEYAGPA</sequence>
<comment type="caution">
    <text evidence="1">The sequence shown here is derived from an EMBL/GenBank/DDBJ whole genome shotgun (WGS) entry which is preliminary data.</text>
</comment>
<protein>
    <submittedName>
        <fullName evidence="1">Uncharacterized protein</fullName>
    </submittedName>
</protein>